<dbReference type="PANTHER" id="PTHR38459">
    <property type="entry name" value="PROPHAGE BACTOPRENOL-LINKED GLUCOSE TRANSLOCASE HOMOLOG"/>
    <property type="match status" value="1"/>
</dbReference>
<dbReference type="GO" id="GO:0005886">
    <property type="term" value="C:plasma membrane"/>
    <property type="evidence" value="ECO:0007669"/>
    <property type="project" value="TreeGrafter"/>
</dbReference>
<evidence type="ECO:0000256" key="4">
    <source>
        <dbReference type="ARBA" id="ARBA00022989"/>
    </source>
</evidence>
<name>A0A1B2J1Q6_9LACO</name>
<dbReference type="InterPro" id="IPR051401">
    <property type="entry name" value="GtrA_CellWall_Glycosyl"/>
</dbReference>
<accession>A0A1B2J1Q6</accession>
<organism evidence="8 9">
    <name type="scientific">Secundilactobacillus paracollinoides</name>
    <dbReference type="NCBI Taxonomy" id="240427"/>
    <lineage>
        <taxon>Bacteria</taxon>
        <taxon>Bacillati</taxon>
        <taxon>Bacillota</taxon>
        <taxon>Bacilli</taxon>
        <taxon>Lactobacillales</taxon>
        <taxon>Lactobacillaceae</taxon>
        <taxon>Secundilactobacillus</taxon>
    </lineage>
</organism>
<dbReference type="PANTHER" id="PTHR38459:SF5">
    <property type="entry name" value="CELL WALL TEICHOIC ACID GLYCOSYLATION PROTEIN GTCA"/>
    <property type="match status" value="1"/>
</dbReference>
<evidence type="ECO:0000256" key="2">
    <source>
        <dbReference type="ARBA" id="ARBA00009399"/>
    </source>
</evidence>
<comment type="similarity">
    <text evidence="2">Belongs to the GtrA family.</text>
</comment>
<protein>
    <recommendedName>
        <fullName evidence="7">GtrA/DPMS transmembrane domain-containing protein</fullName>
    </recommendedName>
</protein>
<dbReference type="AlphaFoldDB" id="A0A1B2J1Q6"/>
<reference evidence="8 9" key="1">
    <citation type="submission" date="2016-03" db="EMBL/GenBank/DDBJ databases">
        <title>Pediococcus and Lactobacillus from brewery environment - whole genome sequencing and assembly.</title>
        <authorList>
            <person name="Behr J."/>
            <person name="Geissler A.J."/>
            <person name="Vogel R.F."/>
        </authorList>
    </citation>
    <scope>NUCLEOTIDE SEQUENCE [LARGE SCALE GENOMIC DNA]</scope>
    <source>
        <strain evidence="8 9">TMW 1.1995</strain>
    </source>
</reference>
<feature type="transmembrane region" description="Helical" evidence="6">
    <location>
        <begin position="39"/>
        <end position="58"/>
    </location>
</feature>
<proteinExistence type="inferred from homology"/>
<evidence type="ECO:0000256" key="6">
    <source>
        <dbReference type="SAM" id="Phobius"/>
    </source>
</evidence>
<dbReference type="GO" id="GO:0000271">
    <property type="term" value="P:polysaccharide biosynthetic process"/>
    <property type="evidence" value="ECO:0007669"/>
    <property type="project" value="InterPro"/>
</dbReference>
<dbReference type="Proteomes" id="UP000093267">
    <property type="component" value="Chromosome"/>
</dbReference>
<gene>
    <name evidence="8" type="ORF">AYR63_14855</name>
</gene>
<evidence type="ECO:0000313" key="8">
    <source>
        <dbReference type="EMBL" id="ANZ68276.1"/>
    </source>
</evidence>
<feature type="transmembrane region" description="Helical" evidence="6">
    <location>
        <begin position="14"/>
        <end position="33"/>
    </location>
</feature>
<comment type="subcellular location">
    <subcellularLocation>
        <location evidence="1">Membrane</location>
        <topology evidence="1">Multi-pass membrane protein</topology>
    </subcellularLocation>
</comment>
<feature type="transmembrane region" description="Helical" evidence="6">
    <location>
        <begin position="113"/>
        <end position="132"/>
    </location>
</feature>
<evidence type="ECO:0000256" key="5">
    <source>
        <dbReference type="ARBA" id="ARBA00023136"/>
    </source>
</evidence>
<dbReference type="RefSeq" id="WP_065903611.1">
    <property type="nucleotide sequence ID" value="NZ_CP014912.1"/>
</dbReference>
<dbReference type="Pfam" id="PF04138">
    <property type="entry name" value="GtrA_DPMS_TM"/>
    <property type="match status" value="1"/>
</dbReference>
<feature type="transmembrane region" description="Helical" evidence="6">
    <location>
        <begin position="79"/>
        <end position="101"/>
    </location>
</feature>
<keyword evidence="4 6" id="KW-1133">Transmembrane helix</keyword>
<evidence type="ECO:0000259" key="7">
    <source>
        <dbReference type="Pfam" id="PF04138"/>
    </source>
</evidence>
<evidence type="ECO:0000256" key="3">
    <source>
        <dbReference type="ARBA" id="ARBA00022692"/>
    </source>
</evidence>
<keyword evidence="9" id="KW-1185">Reference proteome</keyword>
<keyword evidence="3 6" id="KW-0812">Transmembrane</keyword>
<keyword evidence="5 6" id="KW-0472">Membrane</keyword>
<dbReference type="EMBL" id="CP014924">
    <property type="protein sequence ID" value="ANZ68276.1"/>
    <property type="molecule type" value="Genomic_DNA"/>
</dbReference>
<dbReference type="KEGG" id="lpd:AYR62_07960"/>
<dbReference type="OrthoDB" id="361483at2"/>
<dbReference type="InterPro" id="IPR007267">
    <property type="entry name" value="GtrA_DPMS_TM"/>
</dbReference>
<dbReference type="STRING" id="240427.AYR62_07960"/>
<sequence>MQTLITLFHKYESVISYLFFGGLTTLINIGVFVWLSPHIYYQIANVIAWFLSVLFAFITNKLWVFHSKTMVLRTFIWEMASFFFFRIASLGVDALILWVGISLLNGNTIVVKLIDQIVVVILNYFFSKWFIFRKTN</sequence>
<evidence type="ECO:0000313" key="9">
    <source>
        <dbReference type="Proteomes" id="UP000093267"/>
    </source>
</evidence>
<feature type="domain" description="GtrA/DPMS transmembrane" evidence="7">
    <location>
        <begin position="17"/>
        <end position="132"/>
    </location>
</feature>
<evidence type="ECO:0000256" key="1">
    <source>
        <dbReference type="ARBA" id="ARBA00004141"/>
    </source>
</evidence>